<feature type="transmembrane region" description="Helical" evidence="1">
    <location>
        <begin position="56"/>
        <end position="77"/>
    </location>
</feature>
<sequence length="80" mass="8932">MGKAVNPKTGLTDILTVTIVHRIPMTIGMLMMQLPFLKNVTDAIINAIQTNTLQRLFLTTLWISTIVSLVMLALFIYSII</sequence>
<evidence type="ECO:0000313" key="3">
    <source>
        <dbReference type="Proteomes" id="UP001325680"/>
    </source>
</evidence>
<dbReference type="RefSeq" id="WP_114792146.1">
    <property type="nucleotide sequence ID" value="NZ_CP139960.1"/>
</dbReference>
<keyword evidence="1" id="KW-1133">Transmembrane helix</keyword>
<name>A0ABZ0WBB5_9BACT</name>
<accession>A0ABZ0WBB5</accession>
<organism evidence="2 3">
    <name type="scientific">Niabella yanshanensis</name>
    <dbReference type="NCBI Taxonomy" id="577386"/>
    <lineage>
        <taxon>Bacteria</taxon>
        <taxon>Pseudomonadati</taxon>
        <taxon>Bacteroidota</taxon>
        <taxon>Chitinophagia</taxon>
        <taxon>Chitinophagales</taxon>
        <taxon>Chitinophagaceae</taxon>
        <taxon>Niabella</taxon>
    </lineage>
</organism>
<keyword evidence="3" id="KW-1185">Reference proteome</keyword>
<keyword evidence="1" id="KW-0812">Transmembrane</keyword>
<evidence type="ECO:0000256" key="1">
    <source>
        <dbReference type="SAM" id="Phobius"/>
    </source>
</evidence>
<feature type="transmembrane region" description="Helical" evidence="1">
    <location>
        <begin position="12"/>
        <end position="36"/>
    </location>
</feature>
<gene>
    <name evidence="2" type="ORF">U0035_09885</name>
</gene>
<proteinExistence type="predicted"/>
<keyword evidence="1" id="KW-0472">Membrane</keyword>
<protein>
    <submittedName>
        <fullName evidence="2">Uncharacterized protein</fullName>
    </submittedName>
</protein>
<reference evidence="2 3" key="1">
    <citation type="submission" date="2023-12" db="EMBL/GenBank/DDBJ databases">
        <title>Genome sequencing and assembly of bacterial species from a model synthetic community.</title>
        <authorList>
            <person name="Hogle S.L."/>
        </authorList>
    </citation>
    <scope>NUCLEOTIDE SEQUENCE [LARGE SCALE GENOMIC DNA]</scope>
    <source>
        <strain evidence="2 3">HAMBI_3031</strain>
    </source>
</reference>
<dbReference type="Proteomes" id="UP001325680">
    <property type="component" value="Chromosome"/>
</dbReference>
<dbReference type="EMBL" id="CP139960">
    <property type="protein sequence ID" value="WQD40456.1"/>
    <property type="molecule type" value="Genomic_DNA"/>
</dbReference>
<evidence type="ECO:0000313" key="2">
    <source>
        <dbReference type="EMBL" id="WQD40456.1"/>
    </source>
</evidence>